<name>A0ABR6V6Q3_9PSED</name>
<dbReference type="PANTHER" id="PTHR34319:SF7">
    <property type="entry name" value="HNH ENDONUCLEASE DOMAIN-CONTAINING PROTEIN"/>
    <property type="match status" value="1"/>
</dbReference>
<dbReference type="InterPro" id="IPR052947">
    <property type="entry name" value="T6SS_Hcp1_domain"/>
</dbReference>
<dbReference type="NCBIfam" id="TIGR03344">
    <property type="entry name" value="VI_effect_Hcp1"/>
    <property type="match status" value="1"/>
</dbReference>
<sequence length="161" mass="17797">MAVNGYMSVVGERQGLISAGCNSQPSIGNKCQSLHQDEILVLAYSHELANPGSTQRAIHRPVMITKLVDKASPLLAQAVDSREVVRCDIHLYRFHPAGHQERYFSVKLEGAVIVAQSFDVPHAILMSDQEAEERLLISYRSISWIHHTAGTTGHAAWEETP</sequence>
<dbReference type="Pfam" id="PF05638">
    <property type="entry name" value="T6SS_HCP"/>
    <property type="match status" value="1"/>
</dbReference>
<dbReference type="InterPro" id="IPR008514">
    <property type="entry name" value="T6SS_Hcp"/>
</dbReference>
<gene>
    <name evidence="1" type="ORF">HU747_11220</name>
</gene>
<organism evidence="1 2">
    <name type="scientific">Pseudomonas taiwanensis</name>
    <dbReference type="NCBI Taxonomy" id="470150"/>
    <lineage>
        <taxon>Bacteria</taxon>
        <taxon>Pseudomonadati</taxon>
        <taxon>Pseudomonadota</taxon>
        <taxon>Gammaproteobacteria</taxon>
        <taxon>Pseudomonadales</taxon>
        <taxon>Pseudomonadaceae</taxon>
        <taxon>Pseudomonas</taxon>
    </lineage>
</organism>
<dbReference type="Proteomes" id="UP000628086">
    <property type="component" value="Unassembled WGS sequence"/>
</dbReference>
<evidence type="ECO:0000313" key="1">
    <source>
        <dbReference type="EMBL" id="MBC3476171.1"/>
    </source>
</evidence>
<dbReference type="PANTHER" id="PTHR34319">
    <property type="entry name" value="MAJOR EXPORTED PROTEIN"/>
    <property type="match status" value="1"/>
</dbReference>
<dbReference type="SUPFAM" id="SSF141452">
    <property type="entry name" value="Hcp1-like"/>
    <property type="match status" value="1"/>
</dbReference>
<keyword evidence="2" id="KW-1185">Reference proteome</keyword>
<evidence type="ECO:0000313" key="2">
    <source>
        <dbReference type="Proteomes" id="UP000628086"/>
    </source>
</evidence>
<reference evidence="1 2" key="1">
    <citation type="journal article" date="2020" name="Microorganisms">
        <title>Reliable Identification of Environmental Pseudomonas Isolates Using the rpoD Gene.</title>
        <authorList>
            <consortium name="The Broad Institute Genome Sequencing Platform"/>
            <person name="Girard L."/>
            <person name="Lood C."/>
            <person name="Rokni-Zadeh H."/>
            <person name="van Noort V."/>
            <person name="Lavigne R."/>
            <person name="De Mot R."/>
        </authorList>
    </citation>
    <scope>NUCLEOTIDE SEQUENCE [LARGE SCALE GENOMIC DNA]</scope>
    <source>
        <strain evidence="1 2">RW7P2</strain>
    </source>
</reference>
<accession>A0ABR6V6Q3</accession>
<comment type="caution">
    <text evidence="1">The sequence shown here is derived from an EMBL/GenBank/DDBJ whole genome shotgun (WGS) entry which is preliminary data.</text>
</comment>
<proteinExistence type="predicted"/>
<dbReference type="RefSeq" id="WP_186598651.1">
    <property type="nucleotide sequence ID" value="NZ_JABWRR010000031.1"/>
</dbReference>
<dbReference type="Gene3D" id="2.30.110.20">
    <property type="entry name" value="Hcp1-like"/>
    <property type="match status" value="1"/>
</dbReference>
<dbReference type="EMBL" id="JABWRS010000007">
    <property type="protein sequence ID" value="MBC3476171.1"/>
    <property type="molecule type" value="Genomic_DNA"/>
</dbReference>
<protein>
    <submittedName>
        <fullName evidence="1">Hcp family type VI secretion system effector</fullName>
    </submittedName>
</protein>
<dbReference type="InterPro" id="IPR036624">
    <property type="entry name" value="Hcp1-lik_sf"/>
</dbReference>